<accession>A0A2T3B0Z1</accession>
<keyword evidence="10 18" id="KW-0547">Nucleotide-binding</keyword>
<keyword evidence="14" id="KW-0496">Mitochondrion</keyword>
<name>A0A2T3B0Z1_AMORE</name>
<dbReference type="GO" id="GO:0004326">
    <property type="term" value="F:tetrahydrofolylpolyglutamate synthase activity"/>
    <property type="evidence" value="ECO:0007669"/>
    <property type="project" value="UniProtKB-EC"/>
</dbReference>
<evidence type="ECO:0000256" key="19">
    <source>
        <dbReference type="PIRSR" id="PIRSR038895-2"/>
    </source>
</evidence>
<dbReference type="GO" id="GO:0006730">
    <property type="term" value="P:one-carbon metabolic process"/>
    <property type="evidence" value="ECO:0007669"/>
    <property type="project" value="UniProtKB-KW"/>
</dbReference>
<dbReference type="OrthoDB" id="5212574at2759"/>
<evidence type="ECO:0000256" key="12">
    <source>
        <dbReference type="ARBA" id="ARBA00022840"/>
    </source>
</evidence>
<dbReference type="PROSITE" id="PS01011">
    <property type="entry name" value="FOLYLPOLYGLU_SYNT_1"/>
    <property type="match status" value="1"/>
</dbReference>
<keyword evidence="8 17" id="KW-0436">Ligase</keyword>
<feature type="binding site" evidence="19">
    <location>
        <position position="198"/>
    </location>
    <ligand>
        <name>Mg(2+)</name>
        <dbReference type="ChEBI" id="CHEBI:18420"/>
        <label>1</label>
    </ligand>
</feature>
<evidence type="ECO:0000256" key="15">
    <source>
        <dbReference type="ARBA" id="ARBA00023136"/>
    </source>
</evidence>
<organism evidence="20 21">
    <name type="scientific">Amorphotheca resinae ATCC 22711</name>
    <dbReference type="NCBI Taxonomy" id="857342"/>
    <lineage>
        <taxon>Eukaryota</taxon>
        <taxon>Fungi</taxon>
        <taxon>Dikarya</taxon>
        <taxon>Ascomycota</taxon>
        <taxon>Pezizomycotina</taxon>
        <taxon>Leotiomycetes</taxon>
        <taxon>Helotiales</taxon>
        <taxon>Amorphothecaceae</taxon>
        <taxon>Amorphotheca</taxon>
    </lineage>
</organism>
<dbReference type="InterPro" id="IPR023600">
    <property type="entry name" value="Folylpolyglutamate_synth_euk"/>
</dbReference>
<keyword evidence="6" id="KW-0963">Cytoplasm</keyword>
<dbReference type="NCBIfam" id="TIGR01499">
    <property type="entry name" value="folC"/>
    <property type="match status" value="1"/>
</dbReference>
<dbReference type="EMBL" id="KZ679012">
    <property type="protein sequence ID" value="PSS17067.1"/>
    <property type="molecule type" value="Genomic_DNA"/>
</dbReference>
<evidence type="ECO:0000256" key="10">
    <source>
        <dbReference type="ARBA" id="ARBA00022741"/>
    </source>
</evidence>
<evidence type="ECO:0000256" key="7">
    <source>
        <dbReference type="ARBA" id="ARBA00022563"/>
    </source>
</evidence>
<keyword evidence="15" id="KW-0472">Membrane</keyword>
<comment type="similarity">
    <text evidence="5 17">Belongs to the folylpolyglutamate synthase family.</text>
</comment>
<evidence type="ECO:0000256" key="11">
    <source>
        <dbReference type="ARBA" id="ARBA00022792"/>
    </source>
</evidence>
<reference evidence="20 21" key="1">
    <citation type="journal article" date="2018" name="New Phytol.">
        <title>Comparative genomics and transcriptomics depict ericoid mycorrhizal fungi as versatile saprotrophs and plant mutualists.</title>
        <authorList>
            <person name="Martino E."/>
            <person name="Morin E."/>
            <person name="Grelet G.A."/>
            <person name="Kuo A."/>
            <person name="Kohler A."/>
            <person name="Daghino S."/>
            <person name="Barry K.W."/>
            <person name="Cichocki N."/>
            <person name="Clum A."/>
            <person name="Dockter R.B."/>
            <person name="Hainaut M."/>
            <person name="Kuo R.C."/>
            <person name="LaButti K."/>
            <person name="Lindahl B.D."/>
            <person name="Lindquist E.A."/>
            <person name="Lipzen A."/>
            <person name="Khouja H.R."/>
            <person name="Magnuson J."/>
            <person name="Murat C."/>
            <person name="Ohm R.A."/>
            <person name="Singer S.W."/>
            <person name="Spatafora J.W."/>
            <person name="Wang M."/>
            <person name="Veneault-Fourrey C."/>
            <person name="Henrissat B."/>
            <person name="Grigoriev I.V."/>
            <person name="Martin F.M."/>
            <person name="Perotto S."/>
        </authorList>
    </citation>
    <scope>NUCLEOTIDE SEQUENCE [LARGE SCALE GENOMIC DNA]</scope>
    <source>
        <strain evidence="20 21">ATCC 22711</strain>
    </source>
</reference>
<feature type="binding site" evidence="18">
    <location>
        <position position="328"/>
    </location>
    <ligand>
        <name>ATP</name>
        <dbReference type="ChEBI" id="CHEBI:30616"/>
    </ligand>
</feature>
<dbReference type="PROSITE" id="PS01012">
    <property type="entry name" value="FOLYLPOLYGLU_SYNT_2"/>
    <property type="match status" value="1"/>
</dbReference>
<evidence type="ECO:0000313" key="20">
    <source>
        <dbReference type="EMBL" id="PSS17067.1"/>
    </source>
</evidence>
<dbReference type="Proteomes" id="UP000241818">
    <property type="component" value="Unassembled WGS sequence"/>
</dbReference>
<evidence type="ECO:0000256" key="16">
    <source>
        <dbReference type="ARBA" id="ARBA00047493"/>
    </source>
</evidence>
<dbReference type="PANTHER" id="PTHR11136">
    <property type="entry name" value="FOLYLPOLYGLUTAMATE SYNTHASE-RELATED"/>
    <property type="match status" value="1"/>
</dbReference>
<evidence type="ECO:0000313" key="21">
    <source>
        <dbReference type="Proteomes" id="UP000241818"/>
    </source>
</evidence>
<evidence type="ECO:0000256" key="9">
    <source>
        <dbReference type="ARBA" id="ARBA00022723"/>
    </source>
</evidence>
<dbReference type="GO" id="GO:0005829">
    <property type="term" value="C:cytosol"/>
    <property type="evidence" value="ECO:0007669"/>
    <property type="project" value="TreeGrafter"/>
</dbReference>
<dbReference type="EC" id="6.3.2.17" evidence="17"/>
<evidence type="ECO:0000256" key="18">
    <source>
        <dbReference type="PIRSR" id="PIRSR038895-1"/>
    </source>
</evidence>
<comment type="catalytic activity">
    <reaction evidence="16 17">
        <text>(6S)-5,6,7,8-tetrahydrofolyl-(gamma-L-Glu)(n) + L-glutamate + ATP = (6S)-5,6,7,8-tetrahydrofolyl-(gamma-L-Glu)(n+1) + ADP + phosphate + H(+)</text>
        <dbReference type="Rhea" id="RHEA:10580"/>
        <dbReference type="Rhea" id="RHEA-COMP:14738"/>
        <dbReference type="Rhea" id="RHEA-COMP:14740"/>
        <dbReference type="ChEBI" id="CHEBI:15378"/>
        <dbReference type="ChEBI" id="CHEBI:29985"/>
        <dbReference type="ChEBI" id="CHEBI:30616"/>
        <dbReference type="ChEBI" id="CHEBI:43474"/>
        <dbReference type="ChEBI" id="CHEBI:141005"/>
        <dbReference type="ChEBI" id="CHEBI:456216"/>
        <dbReference type="EC" id="6.3.2.17"/>
    </reaction>
</comment>
<dbReference type="InterPro" id="IPR018109">
    <property type="entry name" value="Folylpolyglutamate_synth_CS"/>
</dbReference>
<dbReference type="Gene3D" id="3.90.190.20">
    <property type="entry name" value="Mur ligase, C-terminal domain"/>
    <property type="match status" value="1"/>
</dbReference>
<dbReference type="InterPro" id="IPR036565">
    <property type="entry name" value="Mur-like_cat_sf"/>
</dbReference>
<evidence type="ECO:0000256" key="14">
    <source>
        <dbReference type="ARBA" id="ARBA00023128"/>
    </source>
</evidence>
<dbReference type="UniPathway" id="UPA00850"/>
<dbReference type="GO" id="GO:0005759">
    <property type="term" value="C:mitochondrial matrix"/>
    <property type="evidence" value="ECO:0007669"/>
    <property type="project" value="UniProtKB-SubCell"/>
</dbReference>
<dbReference type="GO" id="GO:0005524">
    <property type="term" value="F:ATP binding"/>
    <property type="evidence" value="ECO:0007669"/>
    <property type="project" value="UniProtKB-KW"/>
</dbReference>
<sequence length="496" mass="54329">MASRTYDDAVGLLNTLQTPHKVLNERVAAGVRIDETANNELRKCLARIGYSPSDLDKLNIVHVAGTKGKGSTCAYVDSILSQYRKSHDVPRRVGLFTSPHLIAVRERIRINSVPISAPLFAKYFFEVWDALDGAGVGSDAPLKKPPYFRYLTLMSYHAFLQEGVDAAIYEVGVGGEYDSTNLVQRPVATGISKLGIDHTFTLGETIDKIAWHKAGIQKSGVPSFTVKQLPAAMEVVEKRAGERDVKSLKVIDLDPRLQKVKIRPDADFQRSNASLAIALAETALKKLYPNFQLPPDSLPKEFVDGLEGVVWRGRCETKAEGNITWFLDGAHTEDSILVATRWFGEQCSQIPGTRVLIFNQQGHREAVPLLEGLFNAIKAQGLVKFDHVVFCTSAPQEKNGSSKDSVNYSLDSNAISGLTMQKTFAEKWRALDPSPSTTIKVLPCIEDALEYVRGLDLKSREAGDEIEGSKEIQALITGSLHLVGRALGVLDGVDAA</sequence>
<dbReference type="GeneID" id="36576299"/>
<dbReference type="PIRSF" id="PIRSF038895">
    <property type="entry name" value="FPGS"/>
    <property type="match status" value="1"/>
</dbReference>
<gene>
    <name evidence="20" type="ORF">M430DRAFT_51390</name>
</gene>
<evidence type="ECO:0000256" key="1">
    <source>
        <dbReference type="ARBA" id="ARBA00004273"/>
    </source>
</evidence>
<dbReference type="SUPFAM" id="SSF53244">
    <property type="entry name" value="MurD-like peptide ligases, peptide-binding domain"/>
    <property type="match status" value="1"/>
</dbReference>
<keyword evidence="9 19" id="KW-0479">Metal-binding</keyword>
<evidence type="ECO:0000256" key="13">
    <source>
        <dbReference type="ARBA" id="ARBA00022842"/>
    </source>
</evidence>
<keyword evidence="7 17" id="KW-0554">One-carbon metabolism</keyword>
<comment type="function">
    <text evidence="17">Catalyzes conversion of folates to polyglutamate derivatives allowing concentration of folate compounds in the cell and the intracellular retention of these cofactors, which are important substrates for most of the folate-dependent enzymes that are involved in one-carbon transfer reactions involved in purine, pyrimidine and amino acid synthesis.</text>
</comment>
<evidence type="ECO:0000256" key="2">
    <source>
        <dbReference type="ARBA" id="ARBA00004305"/>
    </source>
</evidence>
<protein>
    <recommendedName>
        <fullName evidence="17">Folylpolyglutamate synthase</fullName>
        <ecNumber evidence="17">6.3.2.17</ecNumber>
    </recommendedName>
    <alternativeName>
        <fullName evidence="17">Folylpoly-gamma-glutamate synthetase</fullName>
    </alternativeName>
    <alternativeName>
        <fullName evidence="17">Tetrahydrofolylpolyglutamate synthase</fullName>
    </alternativeName>
</protein>
<keyword evidence="21" id="KW-1185">Reference proteome</keyword>
<dbReference type="PANTHER" id="PTHR11136:SF5">
    <property type="entry name" value="FOLYLPOLYGLUTAMATE SYNTHASE, MITOCHONDRIAL"/>
    <property type="match status" value="1"/>
</dbReference>
<feature type="binding site" evidence="19">
    <location>
        <position position="98"/>
    </location>
    <ligand>
        <name>Mg(2+)</name>
        <dbReference type="ChEBI" id="CHEBI:18420"/>
        <label>1</label>
    </ligand>
</feature>
<dbReference type="GO" id="GO:0046872">
    <property type="term" value="F:metal ion binding"/>
    <property type="evidence" value="ECO:0007669"/>
    <property type="project" value="UniProtKB-KW"/>
</dbReference>
<dbReference type="FunCoup" id="A0A2T3B0Z1">
    <property type="interactions" value="657"/>
</dbReference>
<dbReference type="Gene3D" id="3.40.1190.10">
    <property type="entry name" value="Mur-like, catalytic domain"/>
    <property type="match status" value="1"/>
</dbReference>
<dbReference type="RefSeq" id="XP_024720575.1">
    <property type="nucleotide sequence ID" value="XM_024868218.1"/>
</dbReference>
<evidence type="ECO:0000256" key="6">
    <source>
        <dbReference type="ARBA" id="ARBA00022490"/>
    </source>
</evidence>
<dbReference type="GO" id="GO:0005743">
    <property type="term" value="C:mitochondrial inner membrane"/>
    <property type="evidence" value="ECO:0007669"/>
    <property type="project" value="UniProtKB-SubCell"/>
</dbReference>
<dbReference type="SUPFAM" id="SSF53623">
    <property type="entry name" value="MurD-like peptide ligases, catalytic domain"/>
    <property type="match status" value="1"/>
</dbReference>
<dbReference type="InParanoid" id="A0A2T3B0Z1"/>
<feature type="binding site" evidence="18">
    <location>
        <position position="314"/>
    </location>
    <ligand>
        <name>ATP</name>
        <dbReference type="ChEBI" id="CHEBI:30616"/>
    </ligand>
</feature>
<evidence type="ECO:0000256" key="17">
    <source>
        <dbReference type="PIRNR" id="PIRNR038895"/>
    </source>
</evidence>
<dbReference type="AlphaFoldDB" id="A0A2T3B0Z1"/>
<feature type="binding site" evidence="19">
    <location>
        <position position="170"/>
    </location>
    <ligand>
        <name>Mg(2+)</name>
        <dbReference type="ChEBI" id="CHEBI:18420"/>
        <label>1</label>
    </ligand>
</feature>
<keyword evidence="12 18" id="KW-0067">ATP-binding</keyword>
<dbReference type="InterPro" id="IPR036615">
    <property type="entry name" value="Mur_ligase_C_dom_sf"/>
</dbReference>
<dbReference type="FunFam" id="3.40.1190.10:FF:000009">
    <property type="entry name" value="Folylpolyglutamate synthase"/>
    <property type="match status" value="1"/>
</dbReference>
<dbReference type="InterPro" id="IPR001645">
    <property type="entry name" value="Folylpolyglutamate_synth"/>
</dbReference>
<comment type="pathway">
    <text evidence="4 17">Cofactor biosynthesis; tetrahydrofolylpolyglutamate biosynthesis.</text>
</comment>
<evidence type="ECO:0000256" key="4">
    <source>
        <dbReference type="ARBA" id="ARBA00005150"/>
    </source>
</evidence>
<comment type="subcellular location">
    <subcellularLocation>
        <location evidence="3">Cytoplasm</location>
    </subcellularLocation>
    <subcellularLocation>
        <location evidence="1">Mitochondrion inner membrane</location>
    </subcellularLocation>
    <subcellularLocation>
        <location evidence="2">Mitochondrion matrix</location>
    </subcellularLocation>
</comment>
<proteinExistence type="inferred from homology"/>
<dbReference type="STRING" id="857342.A0A2T3B0Z1"/>
<evidence type="ECO:0000256" key="8">
    <source>
        <dbReference type="ARBA" id="ARBA00022598"/>
    </source>
</evidence>
<keyword evidence="13 19" id="KW-0460">Magnesium</keyword>
<comment type="cofactor">
    <cofactor evidence="17">
        <name>a monovalent cation</name>
        <dbReference type="ChEBI" id="CHEBI:60242"/>
    </cofactor>
    <text evidence="17">A monovalent cation.</text>
</comment>
<keyword evidence="11" id="KW-0999">Mitochondrion inner membrane</keyword>
<evidence type="ECO:0000256" key="3">
    <source>
        <dbReference type="ARBA" id="ARBA00004496"/>
    </source>
</evidence>
<evidence type="ECO:0000256" key="5">
    <source>
        <dbReference type="ARBA" id="ARBA00008276"/>
    </source>
</evidence>